<name>A0A5B7T239_9LACO</name>
<dbReference type="AlphaFoldDB" id="A0A5B7T239"/>
<evidence type="ECO:0000256" key="1">
    <source>
        <dbReference type="SAM" id="MobiDB-lite"/>
    </source>
</evidence>
<dbReference type="Proteomes" id="UP000310673">
    <property type="component" value="Chromosome"/>
</dbReference>
<feature type="compositionally biased region" description="Acidic residues" evidence="1">
    <location>
        <begin position="144"/>
        <end position="156"/>
    </location>
</feature>
<accession>A0A5B7T239</accession>
<gene>
    <name evidence="2" type="ORF">FG051_05410</name>
</gene>
<dbReference type="STRING" id="1423818.FC88_GL001768"/>
<evidence type="ECO:0000313" key="2">
    <source>
        <dbReference type="EMBL" id="QCX24579.1"/>
    </source>
</evidence>
<dbReference type="EMBL" id="CP040736">
    <property type="protein sequence ID" value="QCX24579.1"/>
    <property type="molecule type" value="Genomic_DNA"/>
</dbReference>
<organism evidence="2 3">
    <name type="scientific">Companilactobacillus futsaii</name>
    <dbReference type="NCBI Taxonomy" id="938155"/>
    <lineage>
        <taxon>Bacteria</taxon>
        <taxon>Bacillati</taxon>
        <taxon>Bacillota</taxon>
        <taxon>Bacilli</taxon>
        <taxon>Lactobacillales</taxon>
        <taxon>Lactobacillaceae</taxon>
        <taxon>Companilactobacillus</taxon>
    </lineage>
</organism>
<protein>
    <submittedName>
        <fullName evidence="2">Small terminase subunit</fullName>
    </submittedName>
</protein>
<dbReference type="KEGG" id="lft:FG051_05410"/>
<reference evidence="2 3" key="1">
    <citation type="submission" date="2019-05" db="EMBL/GenBank/DDBJ databases">
        <title>Genome Sequence of Lactobacillus futsaii Y97, a Potential Probiotic Strain Isolated from the Futsai of Taiwan.</title>
        <authorList>
            <person name="Du X."/>
        </authorList>
    </citation>
    <scope>NUCLEOTIDE SEQUENCE [LARGE SCALE GENOMIC DNA]</scope>
    <source>
        <strain evidence="2 3">Y97</strain>
    </source>
</reference>
<proteinExistence type="predicted"/>
<sequence length="163" mass="18368">MAKGVYKKWLESDNLLLLQGWKYKGLTDEQIASNIGIAPRTLERWKNSYSQICQALKKGKEHANYAVENALFKKAIDGNTTAMIFWLKNNYREKYSDSQKTPLEEQLTEEQIRRAEADADVARAKADILTGSAGSNESTIIIDDIGDDSDDSESESDDKQDNN</sequence>
<evidence type="ECO:0000313" key="3">
    <source>
        <dbReference type="Proteomes" id="UP000310673"/>
    </source>
</evidence>
<feature type="region of interest" description="Disordered" evidence="1">
    <location>
        <begin position="139"/>
        <end position="163"/>
    </location>
</feature>
<dbReference type="RefSeq" id="WP_057815933.1">
    <property type="nucleotide sequence ID" value="NZ_CP040736.1"/>
</dbReference>